<evidence type="ECO:0000256" key="2">
    <source>
        <dbReference type="ARBA" id="ARBA00022806"/>
    </source>
</evidence>
<dbReference type="InterPro" id="IPR047112">
    <property type="entry name" value="RecG/Mfd"/>
</dbReference>
<dbReference type="InterPro" id="IPR033454">
    <property type="entry name" value="RecG_wedge"/>
</dbReference>
<keyword evidence="2" id="KW-0547">Nucleotide-binding</keyword>
<gene>
    <name evidence="4" type="ORF">EZS27_039505</name>
</gene>
<keyword evidence="2" id="KW-0067">ATP-binding</keyword>
<feature type="domain" description="RecG wedge" evidence="3">
    <location>
        <begin position="31"/>
        <end position="185"/>
    </location>
</feature>
<name>A0A5J4PK02_9ZZZZ</name>
<reference evidence="4" key="1">
    <citation type="submission" date="2019-03" db="EMBL/GenBank/DDBJ databases">
        <title>Single cell metagenomics reveals metabolic interactions within the superorganism composed of flagellate Streblomastix strix and complex community of Bacteroidetes bacteria on its surface.</title>
        <authorList>
            <person name="Treitli S.C."/>
            <person name="Kolisko M."/>
            <person name="Husnik F."/>
            <person name="Keeling P."/>
            <person name="Hampl V."/>
        </authorList>
    </citation>
    <scope>NUCLEOTIDE SEQUENCE</scope>
    <source>
        <strain evidence="4">STM</strain>
    </source>
</reference>
<accession>A0A5J4PK02</accession>
<organism evidence="4">
    <name type="scientific">termite gut metagenome</name>
    <dbReference type="NCBI Taxonomy" id="433724"/>
    <lineage>
        <taxon>unclassified sequences</taxon>
        <taxon>metagenomes</taxon>
        <taxon>organismal metagenomes</taxon>
    </lineage>
</organism>
<dbReference type="Pfam" id="PF17191">
    <property type="entry name" value="RecG_wedge"/>
    <property type="match status" value="1"/>
</dbReference>
<keyword evidence="2" id="KW-0347">Helicase</keyword>
<dbReference type="InterPro" id="IPR012340">
    <property type="entry name" value="NA-bd_OB-fold"/>
</dbReference>
<dbReference type="PANTHER" id="PTHR47964:SF1">
    <property type="entry name" value="ATP-DEPENDENT DNA HELICASE HOMOLOG RECG, CHLOROPLASTIC"/>
    <property type="match status" value="1"/>
</dbReference>
<dbReference type="GO" id="GO:0006281">
    <property type="term" value="P:DNA repair"/>
    <property type="evidence" value="ECO:0007669"/>
    <property type="project" value="InterPro"/>
</dbReference>
<dbReference type="Gene3D" id="2.40.50.140">
    <property type="entry name" value="Nucleic acid-binding proteins"/>
    <property type="match status" value="1"/>
</dbReference>
<keyword evidence="1" id="KW-0378">Hydrolase</keyword>
<proteinExistence type="predicted"/>
<dbReference type="AlphaFoldDB" id="A0A5J4PK02"/>
<dbReference type="CDD" id="cd04488">
    <property type="entry name" value="RecG_wedge_OBF"/>
    <property type="match status" value="1"/>
</dbReference>
<sequence>GREPGKYKNNNSFRFENSRGFTSMFDLTTRDIQFISGVGPQRAAILNKELQIYSLHDLLYYFPYKYIDRSHIYRISEIDGNMPYLQLKGQIQRFETFGEGKQRRLVAQFSDETGVIELIWFQGIKYVTGKYKLHHEYIVFGKPNIFNGKVNIAHPDIDNASEVVLSSMGMQPYYSTTEKMKRSFLNSHAIEKMMSIVTKQLQEPLPETLSAKIIADYFGNTVNMAAVNVFIGEIIE</sequence>
<dbReference type="GO" id="GO:0016787">
    <property type="term" value="F:hydrolase activity"/>
    <property type="evidence" value="ECO:0007669"/>
    <property type="project" value="UniProtKB-KW"/>
</dbReference>
<dbReference type="EMBL" id="SNRY01008233">
    <property type="protein sequence ID" value="KAA6308914.1"/>
    <property type="molecule type" value="Genomic_DNA"/>
</dbReference>
<evidence type="ECO:0000259" key="3">
    <source>
        <dbReference type="Pfam" id="PF17191"/>
    </source>
</evidence>
<evidence type="ECO:0000313" key="4">
    <source>
        <dbReference type="EMBL" id="KAA6308914.1"/>
    </source>
</evidence>
<dbReference type="PANTHER" id="PTHR47964">
    <property type="entry name" value="ATP-DEPENDENT DNA HELICASE HOMOLOG RECG, CHLOROPLASTIC"/>
    <property type="match status" value="1"/>
</dbReference>
<dbReference type="SUPFAM" id="SSF50249">
    <property type="entry name" value="Nucleic acid-binding proteins"/>
    <property type="match status" value="1"/>
</dbReference>
<comment type="caution">
    <text evidence="4">The sequence shown here is derived from an EMBL/GenBank/DDBJ whole genome shotgun (WGS) entry which is preliminary data.</text>
</comment>
<protein>
    <recommendedName>
        <fullName evidence="3">RecG wedge domain-containing protein</fullName>
    </recommendedName>
</protein>
<feature type="non-terminal residue" evidence="4">
    <location>
        <position position="1"/>
    </location>
</feature>
<evidence type="ECO:0000256" key="1">
    <source>
        <dbReference type="ARBA" id="ARBA00022801"/>
    </source>
</evidence>
<dbReference type="GO" id="GO:0003678">
    <property type="term" value="F:DNA helicase activity"/>
    <property type="evidence" value="ECO:0007669"/>
    <property type="project" value="TreeGrafter"/>
</dbReference>